<reference evidence="3 4" key="1">
    <citation type="journal article" date="2015" name="BMC Genomics">
        <title>Insights from the genome of Ophiocordyceps polyrhachis-furcata to pathogenicity and host specificity in insect fungi.</title>
        <authorList>
            <person name="Wichadakul D."/>
            <person name="Kobmoo N."/>
            <person name="Ingsriswang S."/>
            <person name="Tangphatsornruang S."/>
            <person name="Chantasingh D."/>
            <person name="Luangsa-ard J.J."/>
            <person name="Eurwilaichitr L."/>
        </authorList>
    </citation>
    <scope>NUCLEOTIDE SEQUENCE [LARGE SCALE GENOMIC DNA]</scope>
    <source>
        <strain evidence="3 4">BCC 54312</strain>
    </source>
</reference>
<protein>
    <recommendedName>
        <fullName evidence="5">Subtilisin-like serine protease</fullName>
    </recommendedName>
</protein>
<keyword evidence="4" id="KW-1185">Reference proteome</keyword>
<evidence type="ECO:0000313" key="4">
    <source>
        <dbReference type="Proteomes" id="UP000253664"/>
    </source>
</evidence>
<sequence length="340" mass="38939">MSASSPPFSRDVSPIVDGRWRRQKGQQAGEQREEIHRISSDLPKRDGFASSLTAQKRPYDDLAPTLYLESGIKGGGTLHTISSAAHYLRLSFDLGRLHHKMMGRDIVVTEQSDLHLTWRESTLFLKPLWKPMLDYDFWEEAICSDDEDVRLSAAGLLLSYVWLICCKADLHIAKQHRLVPRKLRWIDWAALSRDILSRHLRVAERYDYGELRVHRLNLIYRFAPGMFPDYLFRGYLYGYNRFSQFFGRNFAWAAGAVLYASVVLAAMQVALGVAAIKDHPSFQGAAYGFSVFTMVAMVFLSAAALGYLVVVFILNLVYTRNRVKIHRLKRQEGRTPEAIY</sequence>
<dbReference type="Pfam" id="PF20246">
    <property type="entry name" value="DUF6601"/>
    <property type="match status" value="1"/>
</dbReference>
<keyword evidence="2" id="KW-0812">Transmembrane</keyword>
<evidence type="ECO:0008006" key="5">
    <source>
        <dbReference type="Google" id="ProtNLM"/>
    </source>
</evidence>
<evidence type="ECO:0000256" key="1">
    <source>
        <dbReference type="SAM" id="MobiDB-lite"/>
    </source>
</evidence>
<gene>
    <name evidence="3" type="ORF">L249_8070</name>
</gene>
<keyword evidence="2" id="KW-1133">Transmembrane helix</keyword>
<accession>A0A367LIL6</accession>
<organism evidence="3 4">
    <name type="scientific">Ophiocordyceps polyrhachis-furcata BCC 54312</name>
    <dbReference type="NCBI Taxonomy" id="1330021"/>
    <lineage>
        <taxon>Eukaryota</taxon>
        <taxon>Fungi</taxon>
        <taxon>Dikarya</taxon>
        <taxon>Ascomycota</taxon>
        <taxon>Pezizomycotina</taxon>
        <taxon>Sordariomycetes</taxon>
        <taxon>Hypocreomycetidae</taxon>
        <taxon>Hypocreales</taxon>
        <taxon>Ophiocordycipitaceae</taxon>
        <taxon>Ophiocordyceps</taxon>
    </lineage>
</organism>
<proteinExistence type="predicted"/>
<evidence type="ECO:0000313" key="3">
    <source>
        <dbReference type="EMBL" id="RCI14102.1"/>
    </source>
</evidence>
<dbReference type="EMBL" id="LKCN02000005">
    <property type="protein sequence ID" value="RCI14102.1"/>
    <property type="molecule type" value="Genomic_DNA"/>
</dbReference>
<feature type="transmembrane region" description="Helical" evidence="2">
    <location>
        <begin position="291"/>
        <end position="318"/>
    </location>
</feature>
<dbReference type="AlphaFoldDB" id="A0A367LIL6"/>
<dbReference type="OrthoDB" id="5086500at2759"/>
<dbReference type="Proteomes" id="UP000253664">
    <property type="component" value="Unassembled WGS sequence"/>
</dbReference>
<dbReference type="PANTHER" id="PTHR34414:SF1">
    <property type="entry name" value="SUBTILISIN-LIKE SERINE PROTEASE"/>
    <property type="match status" value="1"/>
</dbReference>
<evidence type="ECO:0000256" key="2">
    <source>
        <dbReference type="SAM" id="Phobius"/>
    </source>
</evidence>
<feature type="region of interest" description="Disordered" evidence="1">
    <location>
        <begin position="1"/>
        <end position="38"/>
    </location>
</feature>
<feature type="transmembrane region" description="Helical" evidence="2">
    <location>
        <begin position="250"/>
        <end position="271"/>
    </location>
</feature>
<comment type="caution">
    <text evidence="3">The sequence shown here is derived from an EMBL/GenBank/DDBJ whole genome shotgun (WGS) entry which is preliminary data.</text>
</comment>
<dbReference type="PANTHER" id="PTHR34414">
    <property type="entry name" value="HET DOMAIN-CONTAINING PROTEIN-RELATED"/>
    <property type="match status" value="1"/>
</dbReference>
<dbReference type="InterPro" id="IPR046536">
    <property type="entry name" value="DUF6601"/>
</dbReference>
<keyword evidence="2" id="KW-0472">Membrane</keyword>
<name>A0A367LIL6_9HYPO</name>
<dbReference type="STRING" id="1330021.A0A367LIL6"/>